<dbReference type="Proteomes" id="UP000316887">
    <property type="component" value="Unassembled WGS sequence"/>
</dbReference>
<dbReference type="EMBL" id="VFOF01000001">
    <property type="protein sequence ID" value="TQL17457.1"/>
    <property type="molecule type" value="Genomic_DNA"/>
</dbReference>
<gene>
    <name evidence="1" type="ORF">FBY58_1043</name>
</gene>
<evidence type="ECO:0008006" key="3">
    <source>
        <dbReference type="Google" id="ProtNLM"/>
    </source>
</evidence>
<dbReference type="OrthoDB" id="7596918at2"/>
<evidence type="ECO:0000313" key="1">
    <source>
        <dbReference type="EMBL" id="TQL17457.1"/>
    </source>
</evidence>
<dbReference type="RefSeq" id="WP_141919799.1">
    <property type="nucleotide sequence ID" value="NZ_VFOF01000001.1"/>
</dbReference>
<dbReference type="AlphaFoldDB" id="A0A542W1K9"/>
<organism evidence="1 2">
    <name type="scientific">Zymomonas mobilis</name>
    <dbReference type="NCBI Taxonomy" id="542"/>
    <lineage>
        <taxon>Bacteria</taxon>
        <taxon>Pseudomonadati</taxon>
        <taxon>Pseudomonadota</taxon>
        <taxon>Alphaproteobacteria</taxon>
        <taxon>Sphingomonadales</taxon>
        <taxon>Zymomonadaceae</taxon>
        <taxon>Zymomonas</taxon>
    </lineage>
</organism>
<name>A0A542W1K9_ZYMMB</name>
<sequence>MILSALLLASAPVTVTKVEPIPLDKETDRRNGKGQGKDKNGFFIGDQLIAPADIIDARALPQLKGNPIIMLTLTGDGTERLTEATAGNGFSQMIEIRFKGAVLSQLVLGSPIRDNVLTFSVPVTYQKAQSIAAEISQKQPLPESTE</sequence>
<proteinExistence type="predicted"/>
<dbReference type="Gene3D" id="3.30.1360.200">
    <property type="match status" value="1"/>
</dbReference>
<reference evidence="1 2" key="1">
    <citation type="submission" date="2019-06" db="EMBL/GenBank/DDBJ databases">
        <title>Genome sequencing of Zymomonas mobilis strains for genetic engineering and biofuel applications.</title>
        <authorList>
            <person name="Teravest M."/>
        </authorList>
    </citation>
    <scope>NUCLEOTIDE SEQUENCE [LARGE SCALE GENOMIC DNA]</scope>
    <source>
        <strain evidence="1 2">AN0101</strain>
    </source>
</reference>
<evidence type="ECO:0000313" key="2">
    <source>
        <dbReference type="Proteomes" id="UP000316887"/>
    </source>
</evidence>
<comment type="caution">
    <text evidence="1">The sequence shown here is derived from an EMBL/GenBank/DDBJ whole genome shotgun (WGS) entry which is preliminary data.</text>
</comment>
<accession>A0A542W1K9</accession>
<protein>
    <recommendedName>
        <fullName evidence="3">Preprotein translocase subunit SecD</fullName>
    </recommendedName>
</protein>